<evidence type="ECO:0000256" key="3">
    <source>
        <dbReference type="SAM" id="SignalP"/>
    </source>
</evidence>
<evidence type="ECO:0000313" key="5">
    <source>
        <dbReference type="Proteomes" id="UP001501563"/>
    </source>
</evidence>
<evidence type="ECO:0000313" key="4">
    <source>
        <dbReference type="EMBL" id="GAA3851621.1"/>
    </source>
</evidence>
<keyword evidence="2" id="KW-1133">Transmembrane helix</keyword>
<keyword evidence="3" id="KW-0732">Signal</keyword>
<keyword evidence="2" id="KW-0472">Membrane</keyword>
<sequence>MGSLRLTLCAVAAVAAALVPTAHAADEQGVSLTPAIPTPGADVRLSVRGCAGTSGTAVSDAFVADTRLVGEDGTLTGDTRIRSSSTVGPHAVTVDCDGQEIKGVITVGGPSASPSRAATAAPSASARAFPTTTATPSAPSSPTAPVQAGGGGTSNASPSDARVAAPGTWHAVFGLLLAGVAFAAVVARGVRRSRDTE</sequence>
<protein>
    <recommendedName>
        <fullName evidence="6">Lipoprotein</fullName>
    </recommendedName>
</protein>
<proteinExistence type="predicted"/>
<feature type="region of interest" description="Disordered" evidence="1">
    <location>
        <begin position="108"/>
        <end position="162"/>
    </location>
</feature>
<evidence type="ECO:0008006" key="6">
    <source>
        <dbReference type="Google" id="ProtNLM"/>
    </source>
</evidence>
<dbReference type="EMBL" id="BAAAZA010000003">
    <property type="protein sequence ID" value="GAA3851621.1"/>
    <property type="molecule type" value="Genomic_DNA"/>
</dbReference>
<feature type="transmembrane region" description="Helical" evidence="2">
    <location>
        <begin position="167"/>
        <end position="187"/>
    </location>
</feature>
<keyword evidence="5" id="KW-1185">Reference proteome</keyword>
<organism evidence="4 5">
    <name type="scientific">Streptomyces lannensis</name>
    <dbReference type="NCBI Taxonomy" id="766498"/>
    <lineage>
        <taxon>Bacteria</taxon>
        <taxon>Bacillati</taxon>
        <taxon>Actinomycetota</taxon>
        <taxon>Actinomycetes</taxon>
        <taxon>Kitasatosporales</taxon>
        <taxon>Streptomycetaceae</taxon>
        <taxon>Streptomyces</taxon>
    </lineage>
</organism>
<dbReference type="Proteomes" id="UP001501563">
    <property type="component" value="Unassembled WGS sequence"/>
</dbReference>
<feature type="signal peptide" evidence="3">
    <location>
        <begin position="1"/>
        <end position="24"/>
    </location>
</feature>
<accession>A0ABP7JRN2</accession>
<name>A0ABP7JRN2_9ACTN</name>
<feature type="chain" id="PRO_5045080652" description="Lipoprotein" evidence="3">
    <location>
        <begin position="25"/>
        <end position="197"/>
    </location>
</feature>
<comment type="caution">
    <text evidence="4">The sequence shown here is derived from an EMBL/GenBank/DDBJ whole genome shotgun (WGS) entry which is preliminary data.</text>
</comment>
<gene>
    <name evidence="4" type="ORF">GCM10022207_12530</name>
</gene>
<evidence type="ECO:0000256" key="1">
    <source>
        <dbReference type="SAM" id="MobiDB-lite"/>
    </source>
</evidence>
<keyword evidence="2" id="KW-0812">Transmembrane</keyword>
<evidence type="ECO:0000256" key="2">
    <source>
        <dbReference type="SAM" id="Phobius"/>
    </source>
</evidence>
<feature type="compositionally biased region" description="Low complexity" evidence="1">
    <location>
        <begin position="110"/>
        <end position="145"/>
    </location>
</feature>
<reference evidence="5" key="1">
    <citation type="journal article" date="2019" name="Int. J. Syst. Evol. Microbiol.">
        <title>The Global Catalogue of Microorganisms (GCM) 10K type strain sequencing project: providing services to taxonomists for standard genome sequencing and annotation.</title>
        <authorList>
            <consortium name="The Broad Institute Genomics Platform"/>
            <consortium name="The Broad Institute Genome Sequencing Center for Infectious Disease"/>
            <person name="Wu L."/>
            <person name="Ma J."/>
        </authorList>
    </citation>
    <scope>NUCLEOTIDE SEQUENCE [LARGE SCALE GENOMIC DNA]</scope>
    <source>
        <strain evidence="5">JCM 16578</strain>
    </source>
</reference>